<dbReference type="Proteomes" id="UP000799118">
    <property type="component" value="Unassembled WGS sequence"/>
</dbReference>
<protein>
    <recommendedName>
        <fullName evidence="3">HAT C-terminal dimerisation domain-containing protein</fullName>
    </recommendedName>
</protein>
<organism evidence="1 2">
    <name type="scientific">Gymnopus androsaceus JB14</name>
    <dbReference type="NCBI Taxonomy" id="1447944"/>
    <lineage>
        <taxon>Eukaryota</taxon>
        <taxon>Fungi</taxon>
        <taxon>Dikarya</taxon>
        <taxon>Basidiomycota</taxon>
        <taxon>Agaricomycotina</taxon>
        <taxon>Agaricomycetes</taxon>
        <taxon>Agaricomycetidae</taxon>
        <taxon>Agaricales</taxon>
        <taxon>Marasmiineae</taxon>
        <taxon>Omphalotaceae</taxon>
        <taxon>Gymnopus</taxon>
    </lineage>
</organism>
<reference evidence="1" key="1">
    <citation type="journal article" date="2019" name="Environ. Microbiol.">
        <title>Fungal ecological strategies reflected in gene transcription - a case study of two litter decomposers.</title>
        <authorList>
            <person name="Barbi F."/>
            <person name="Kohler A."/>
            <person name="Barry K."/>
            <person name="Baskaran P."/>
            <person name="Daum C."/>
            <person name="Fauchery L."/>
            <person name="Ihrmark K."/>
            <person name="Kuo A."/>
            <person name="LaButti K."/>
            <person name="Lipzen A."/>
            <person name="Morin E."/>
            <person name="Grigoriev I.V."/>
            <person name="Henrissat B."/>
            <person name="Lindahl B."/>
            <person name="Martin F."/>
        </authorList>
    </citation>
    <scope>NUCLEOTIDE SEQUENCE</scope>
    <source>
        <strain evidence="1">JB14</strain>
    </source>
</reference>
<evidence type="ECO:0000313" key="2">
    <source>
        <dbReference type="Proteomes" id="UP000799118"/>
    </source>
</evidence>
<gene>
    <name evidence="1" type="ORF">BT96DRAFT_820417</name>
</gene>
<dbReference type="AlphaFoldDB" id="A0A6A4HL12"/>
<feature type="non-terminal residue" evidence="1">
    <location>
        <position position="1"/>
    </location>
</feature>
<keyword evidence="2" id="KW-1185">Reference proteome</keyword>
<name>A0A6A4HL12_9AGAR</name>
<accession>A0A6A4HL12</accession>
<dbReference type="InterPro" id="IPR012337">
    <property type="entry name" value="RNaseH-like_sf"/>
</dbReference>
<dbReference type="EMBL" id="ML769467">
    <property type="protein sequence ID" value="KAE9399592.1"/>
    <property type="molecule type" value="Genomic_DNA"/>
</dbReference>
<proteinExistence type="predicted"/>
<dbReference type="SUPFAM" id="SSF53098">
    <property type="entry name" value="Ribonuclease H-like"/>
    <property type="match status" value="1"/>
</dbReference>
<sequence length="165" mass="18614">IRGLSFAIVHSTTIALPAWRVACGSHGLNERLLPRDVATRWNSTYDMLVAAKKYSAVVDLITADKALKLRKFELSDAQWAIVDDLVYIFKDATLLFSRDNISTIAQVIPMMDILDDFFTESPKRQVHPAVKCALGLAQSTVNRYYSRTDDSHVYRIAMSRSFLSI</sequence>
<dbReference type="OrthoDB" id="3252425at2759"/>
<evidence type="ECO:0000313" key="1">
    <source>
        <dbReference type="EMBL" id="KAE9399592.1"/>
    </source>
</evidence>
<evidence type="ECO:0008006" key="3">
    <source>
        <dbReference type="Google" id="ProtNLM"/>
    </source>
</evidence>